<reference evidence="7" key="1">
    <citation type="submission" date="2023-04" db="EMBL/GenBank/DDBJ databases">
        <title>Macrococci isolated from food, foodproducing animals, and human clinical materials.</title>
        <authorList>
            <person name="Maslanova I."/>
            <person name="Svec P."/>
            <person name="Sedlacek I."/>
            <person name="Novakova D."/>
            <person name="Keller J.E."/>
            <person name="Schwendener S."/>
            <person name="Finstrlova A."/>
            <person name="Botka T."/>
            <person name="Kovarovic V."/>
            <person name="Petras P."/>
            <person name="Perreten V."/>
            <person name="Pantucek R."/>
        </authorList>
    </citation>
    <scope>NUCLEOTIDE SEQUENCE</scope>
    <source>
        <strain evidence="7">NRL/St 13/116</strain>
    </source>
</reference>
<accession>A0AAU6RH77</accession>
<keyword evidence="2" id="KW-0255">Endonuclease</keyword>
<dbReference type="SMART" id="SM00894">
    <property type="entry name" value="Excalibur"/>
    <property type="match status" value="1"/>
</dbReference>
<evidence type="ECO:0000256" key="3">
    <source>
        <dbReference type="ARBA" id="ARBA00022801"/>
    </source>
</evidence>
<dbReference type="PANTHER" id="PTHR12302">
    <property type="entry name" value="EBNA2 BINDING PROTEIN P100"/>
    <property type="match status" value="1"/>
</dbReference>
<dbReference type="InterPro" id="IPR035437">
    <property type="entry name" value="SNase_OB-fold_sf"/>
</dbReference>
<gene>
    <name evidence="7" type="ORF">QA540_04885</name>
</gene>
<dbReference type="AlphaFoldDB" id="A0AAU6RH77"/>
<evidence type="ECO:0000259" key="6">
    <source>
        <dbReference type="PROSITE" id="PS50830"/>
    </source>
</evidence>
<feature type="compositionally biased region" description="Basic and acidic residues" evidence="4">
    <location>
        <begin position="230"/>
        <end position="239"/>
    </location>
</feature>
<feature type="transmembrane region" description="Helical" evidence="5">
    <location>
        <begin position="203"/>
        <end position="221"/>
    </location>
</feature>
<dbReference type="InterPro" id="IPR016071">
    <property type="entry name" value="Staphylococal_nuclease_OB-fold"/>
</dbReference>
<feature type="transmembrane region" description="Helical" evidence="5">
    <location>
        <begin position="145"/>
        <end position="164"/>
    </location>
</feature>
<proteinExistence type="predicted"/>
<dbReference type="Gene3D" id="2.40.50.90">
    <property type="match status" value="1"/>
</dbReference>
<dbReference type="PROSITE" id="PS50830">
    <property type="entry name" value="TNASE_3"/>
    <property type="match status" value="1"/>
</dbReference>
<feature type="region of interest" description="Disordered" evidence="4">
    <location>
        <begin position="502"/>
        <end position="528"/>
    </location>
</feature>
<keyword evidence="3" id="KW-0378">Hydrolase</keyword>
<dbReference type="InterPro" id="IPR008613">
    <property type="entry name" value="Excalibur_Ca-bd_domain"/>
</dbReference>
<dbReference type="SUPFAM" id="SSF50199">
    <property type="entry name" value="Staphylococcal nuclease"/>
    <property type="match status" value="1"/>
</dbReference>
<dbReference type="PANTHER" id="PTHR12302:SF3">
    <property type="entry name" value="SERINE_THREONINE-PROTEIN KINASE 31"/>
    <property type="match status" value="1"/>
</dbReference>
<evidence type="ECO:0000313" key="7">
    <source>
        <dbReference type="EMBL" id="WZE69739.1"/>
    </source>
</evidence>
<feature type="domain" description="TNase-like" evidence="6">
    <location>
        <begin position="312"/>
        <end position="446"/>
    </location>
</feature>
<name>A0AAU6RH77_9STAP</name>
<keyword evidence="5" id="KW-0472">Membrane</keyword>
<feature type="compositionally biased region" description="Basic and acidic residues" evidence="4">
    <location>
        <begin position="251"/>
        <end position="306"/>
    </location>
</feature>
<dbReference type="GO" id="GO:0016787">
    <property type="term" value="F:hydrolase activity"/>
    <property type="evidence" value="ECO:0007669"/>
    <property type="project" value="UniProtKB-KW"/>
</dbReference>
<dbReference type="CDD" id="cd00175">
    <property type="entry name" value="SNc"/>
    <property type="match status" value="1"/>
</dbReference>
<organism evidence="7">
    <name type="scientific">Macrococcus psychrotolerans</name>
    <dbReference type="NCBI Taxonomy" id="3039389"/>
    <lineage>
        <taxon>Bacteria</taxon>
        <taxon>Bacillati</taxon>
        <taxon>Bacillota</taxon>
        <taxon>Bacilli</taxon>
        <taxon>Bacillales</taxon>
        <taxon>Staphylococcaceae</taxon>
        <taxon>Macrococcus</taxon>
    </lineage>
</organism>
<dbReference type="Pfam" id="PF00565">
    <property type="entry name" value="SNase"/>
    <property type="match status" value="1"/>
</dbReference>
<keyword evidence="5" id="KW-0812">Transmembrane</keyword>
<feature type="compositionally biased region" description="Low complexity" evidence="4">
    <location>
        <begin position="454"/>
        <end position="468"/>
    </location>
</feature>
<dbReference type="GO" id="GO:0004519">
    <property type="term" value="F:endonuclease activity"/>
    <property type="evidence" value="ECO:0007669"/>
    <property type="project" value="UniProtKB-KW"/>
</dbReference>
<dbReference type="SMART" id="SM00318">
    <property type="entry name" value="SNc"/>
    <property type="match status" value="1"/>
</dbReference>
<evidence type="ECO:0000256" key="4">
    <source>
        <dbReference type="SAM" id="MobiDB-lite"/>
    </source>
</evidence>
<sequence length="528" mass="59214">MEKVVIEKYLVDNGEVFDHLIEADLNNFTSTNYAAIKKGSPTFNLIEIETVKKASTSDDVKGKEEKITNHKILKTFDLTNVVSADLDKFLMSKVYRFDNGDVIRVHQNNEIFEDYLKQLNIKFNELERPWYKKIVGFRSGTPWKMILSSLTILTLLFFTLTVLPSAISGILIPLLGIASFAGVLYYSFRGAKNLKNKKNNKNIALPFFMSLALFFLAMSVSEADESTSSKSDHNDKDNAKQTLVSTPAVKKTSEKEVVTTEEVTTEKPTTEKPTTEKPTTEKPTTEKPTTEKPTTEKPDKTSIDKSKIGTVARFPAEFTRHIDGDTSVLNIDGQDKKVRYLLIDTPETKHPRTGVQPFGPEASARTEELLSNASKIEVEYDVGEKTDKYNRDLAYVYADGQMINEILVREGLASVNYVYPPNTRYLDTLKNAEAQAKAEKLGIWSLDSAFESDNNSSQNSTNNNQQNTKPARNNQTSNFVQQQPSNAGESFANCTELRQVYPEGVDSNHPAYTTKMDRDGDGYACEIN</sequence>
<evidence type="ECO:0000256" key="2">
    <source>
        <dbReference type="ARBA" id="ARBA00022759"/>
    </source>
</evidence>
<dbReference type="Pfam" id="PF05901">
    <property type="entry name" value="Excalibur"/>
    <property type="match status" value="1"/>
</dbReference>
<dbReference type="RefSeq" id="WP_420496551.1">
    <property type="nucleotide sequence ID" value="NZ_CP124585.1"/>
</dbReference>
<feature type="transmembrane region" description="Helical" evidence="5">
    <location>
        <begin position="170"/>
        <end position="191"/>
    </location>
</feature>
<evidence type="ECO:0000256" key="5">
    <source>
        <dbReference type="SAM" id="Phobius"/>
    </source>
</evidence>
<dbReference type="EMBL" id="CP124585">
    <property type="protein sequence ID" value="WZE69739.1"/>
    <property type="molecule type" value="Genomic_DNA"/>
</dbReference>
<feature type="region of interest" description="Disordered" evidence="4">
    <location>
        <begin position="451"/>
        <end position="473"/>
    </location>
</feature>
<keyword evidence="1" id="KW-0540">Nuclease</keyword>
<protein>
    <submittedName>
        <fullName evidence="7">Thermonuclease family protein</fullName>
    </submittedName>
</protein>
<evidence type="ECO:0000256" key="1">
    <source>
        <dbReference type="ARBA" id="ARBA00022722"/>
    </source>
</evidence>
<keyword evidence="5" id="KW-1133">Transmembrane helix</keyword>
<feature type="region of interest" description="Disordered" evidence="4">
    <location>
        <begin position="226"/>
        <end position="306"/>
    </location>
</feature>